<evidence type="ECO:0000313" key="2">
    <source>
        <dbReference type="Proteomes" id="UP001301152"/>
    </source>
</evidence>
<dbReference type="EMBL" id="JAPIUZ010000001">
    <property type="protein sequence ID" value="MCX2563291.1"/>
    <property type="molecule type" value="Genomic_DNA"/>
</dbReference>
<reference evidence="1 2" key="1">
    <citation type="submission" date="2022-11" db="EMBL/GenBank/DDBJ databases">
        <title>Genome sequencing of Acetobacter type strain.</title>
        <authorList>
            <person name="Heo J."/>
            <person name="Lee D."/>
            <person name="Han B.-H."/>
            <person name="Hong S.-B."/>
            <person name="Kwon S.-W."/>
        </authorList>
    </citation>
    <scope>NUCLEOTIDE SEQUENCE [LARGE SCALE GENOMIC DNA]</scope>
    <source>
        <strain evidence="1 2">KACC 21253</strain>
    </source>
</reference>
<gene>
    <name evidence="1" type="ORF">OQ497_04850</name>
</gene>
<dbReference type="Proteomes" id="UP001301152">
    <property type="component" value="Unassembled WGS sequence"/>
</dbReference>
<dbReference type="RefSeq" id="WP_173559041.1">
    <property type="nucleotide sequence ID" value="NZ_JAPIUZ010000001.1"/>
</dbReference>
<keyword evidence="2" id="KW-1185">Reference proteome</keyword>
<comment type="caution">
    <text evidence="1">The sequence shown here is derived from an EMBL/GenBank/DDBJ whole genome shotgun (WGS) entry which is preliminary data.</text>
</comment>
<name>A0ABT3QDE9_9PROT</name>
<sequence>MIVTRQKTIPCGFKPAFSKPDYAREWTAFGNQKRNPDHLINQATLDPDILVVRQDGMQTIYLRP</sequence>
<protein>
    <submittedName>
        <fullName evidence="1">Uncharacterized protein</fullName>
    </submittedName>
</protein>
<proteinExistence type="predicted"/>
<organism evidence="1 2">
    <name type="scientific">Acetobacter thailandicus</name>
    <dbReference type="NCBI Taxonomy" id="1502842"/>
    <lineage>
        <taxon>Bacteria</taxon>
        <taxon>Pseudomonadati</taxon>
        <taxon>Pseudomonadota</taxon>
        <taxon>Alphaproteobacteria</taxon>
        <taxon>Acetobacterales</taxon>
        <taxon>Acetobacteraceae</taxon>
        <taxon>Acetobacter</taxon>
    </lineage>
</organism>
<accession>A0ABT3QDE9</accession>
<evidence type="ECO:0000313" key="1">
    <source>
        <dbReference type="EMBL" id="MCX2563291.1"/>
    </source>
</evidence>